<dbReference type="Proteomes" id="UP000540506">
    <property type="component" value="Unassembled WGS sequence"/>
</dbReference>
<accession>A0A7W7VTH6</accession>
<dbReference type="GO" id="GO:0016491">
    <property type="term" value="F:oxidoreductase activity"/>
    <property type="evidence" value="ECO:0007669"/>
    <property type="project" value="UniProtKB-KW"/>
</dbReference>
<name>A0A7W7VTH6_KITKI</name>
<dbReference type="AlphaFoldDB" id="A0A7W7VTH6"/>
<dbReference type="SUPFAM" id="SSF51735">
    <property type="entry name" value="NAD(P)-binding Rossmann-fold domains"/>
    <property type="match status" value="1"/>
</dbReference>
<dbReference type="PANTHER" id="PTHR43818:SF11">
    <property type="entry name" value="BCDNA.GH03377"/>
    <property type="match status" value="1"/>
</dbReference>
<dbReference type="Pfam" id="PF22685">
    <property type="entry name" value="Gal80p_C-like"/>
    <property type="match status" value="1"/>
</dbReference>
<feature type="domain" description="Gal80p-like C-terminal" evidence="3">
    <location>
        <begin position="135"/>
        <end position="274"/>
    </location>
</feature>
<dbReference type="InterPro" id="IPR055080">
    <property type="entry name" value="Gal80p-like_C"/>
</dbReference>
<evidence type="ECO:0000313" key="5">
    <source>
        <dbReference type="Proteomes" id="UP000540506"/>
    </source>
</evidence>
<sequence>MAAKRIRVGIIGVNPQQGWASRAHIPALRALPDYEITAVGTSRIESARAAAEHFGIPHAFADARELAEHPEVDLVVVTVRVPAHLELVSAALAAGKHVYCEWPLSRTTEEAEQLVKAAAAAGVHAALGLQARSAPAFGYARQLIADGYLGELKAATVYAGRPKGAGGETPEWAVYTLDRATAAGTLEVAGGHTLDAAQQLVGGIEQVSATLALRQRTLRVTETGAEVAVTSPDELVLNGTLAGGALLSAHIHDGKIADPRTRIELSGTRGDLALVTTGPAGPMGLQIGELRLLGATKPGQDLAELPIPAEYFTIDPAAVGPQGFHVAQQYAQLAADLRSGERTVPGFEEGLRLHRLLDAIRRSDETGSRQRGW</sequence>
<dbReference type="EMBL" id="JACHJV010000001">
    <property type="protein sequence ID" value="MBB4921644.1"/>
    <property type="molecule type" value="Genomic_DNA"/>
</dbReference>
<comment type="caution">
    <text evidence="4">The sequence shown here is derived from an EMBL/GenBank/DDBJ whole genome shotgun (WGS) entry which is preliminary data.</text>
</comment>
<dbReference type="SUPFAM" id="SSF55347">
    <property type="entry name" value="Glyceraldehyde-3-phosphate dehydrogenase-like, C-terminal domain"/>
    <property type="match status" value="1"/>
</dbReference>
<evidence type="ECO:0000256" key="1">
    <source>
        <dbReference type="ARBA" id="ARBA00023002"/>
    </source>
</evidence>
<proteinExistence type="predicted"/>
<dbReference type="Gene3D" id="3.30.360.10">
    <property type="entry name" value="Dihydrodipicolinate Reductase, domain 2"/>
    <property type="match status" value="1"/>
</dbReference>
<evidence type="ECO:0000259" key="2">
    <source>
        <dbReference type="Pfam" id="PF01408"/>
    </source>
</evidence>
<keyword evidence="1" id="KW-0560">Oxidoreductase</keyword>
<dbReference type="RefSeq" id="WP_184933939.1">
    <property type="nucleotide sequence ID" value="NZ_JACHJV010000001.1"/>
</dbReference>
<dbReference type="InterPro" id="IPR050463">
    <property type="entry name" value="Gfo/Idh/MocA_oxidrdct_glycsds"/>
</dbReference>
<dbReference type="GO" id="GO:0000166">
    <property type="term" value="F:nucleotide binding"/>
    <property type="evidence" value="ECO:0007669"/>
    <property type="project" value="InterPro"/>
</dbReference>
<evidence type="ECO:0000259" key="3">
    <source>
        <dbReference type="Pfam" id="PF22685"/>
    </source>
</evidence>
<gene>
    <name evidence="4" type="ORF">FHR34_000637</name>
</gene>
<dbReference type="InterPro" id="IPR036291">
    <property type="entry name" value="NAD(P)-bd_dom_sf"/>
</dbReference>
<evidence type="ECO:0000313" key="4">
    <source>
        <dbReference type="EMBL" id="MBB4921644.1"/>
    </source>
</evidence>
<protein>
    <submittedName>
        <fullName evidence="4">Putative dehydrogenase</fullName>
    </submittedName>
</protein>
<reference evidence="4 5" key="1">
    <citation type="submission" date="2020-08" db="EMBL/GenBank/DDBJ databases">
        <title>Sequencing the genomes of 1000 actinobacteria strains.</title>
        <authorList>
            <person name="Klenk H.-P."/>
        </authorList>
    </citation>
    <scope>NUCLEOTIDE SEQUENCE [LARGE SCALE GENOMIC DNA]</scope>
    <source>
        <strain evidence="4 5">DSM 41654</strain>
    </source>
</reference>
<dbReference type="PANTHER" id="PTHR43818">
    <property type="entry name" value="BCDNA.GH03377"/>
    <property type="match status" value="1"/>
</dbReference>
<keyword evidence="5" id="KW-1185">Reference proteome</keyword>
<dbReference type="Gene3D" id="3.40.50.720">
    <property type="entry name" value="NAD(P)-binding Rossmann-like Domain"/>
    <property type="match status" value="1"/>
</dbReference>
<dbReference type="InterPro" id="IPR000683">
    <property type="entry name" value="Gfo/Idh/MocA-like_OxRdtase_N"/>
</dbReference>
<organism evidence="4 5">
    <name type="scientific">Kitasatospora kifunensis</name>
    <name type="common">Streptomyces kifunensis</name>
    <dbReference type="NCBI Taxonomy" id="58351"/>
    <lineage>
        <taxon>Bacteria</taxon>
        <taxon>Bacillati</taxon>
        <taxon>Actinomycetota</taxon>
        <taxon>Actinomycetes</taxon>
        <taxon>Kitasatosporales</taxon>
        <taxon>Streptomycetaceae</taxon>
        <taxon>Kitasatospora</taxon>
    </lineage>
</organism>
<dbReference type="Pfam" id="PF01408">
    <property type="entry name" value="GFO_IDH_MocA"/>
    <property type="match status" value="1"/>
</dbReference>
<feature type="domain" description="Gfo/Idh/MocA-like oxidoreductase N-terminal" evidence="2">
    <location>
        <begin position="6"/>
        <end position="125"/>
    </location>
</feature>